<protein>
    <submittedName>
        <fullName evidence="1">Uncharacterized protein</fullName>
    </submittedName>
</protein>
<organism evidence="1">
    <name type="scientific">Oryza brachyantha</name>
    <name type="common">malo sina</name>
    <dbReference type="NCBI Taxonomy" id="4533"/>
    <lineage>
        <taxon>Eukaryota</taxon>
        <taxon>Viridiplantae</taxon>
        <taxon>Streptophyta</taxon>
        <taxon>Embryophyta</taxon>
        <taxon>Tracheophyta</taxon>
        <taxon>Spermatophyta</taxon>
        <taxon>Magnoliopsida</taxon>
        <taxon>Liliopsida</taxon>
        <taxon>Poales</taxon>
        <taxon>Poaceae</taxon>
        <taxon>BOP clade</taxon>
        <taxon>Oryzoideae</taxon>
        <taxon>Oryzeae</taxon>
        <taxon>Oryzinae</taxon>
        <taxon>Oryza</taxon>
    </lineage>
</organism>
<proteinExistence type="predicted"/>
<keyword evidence="2" id="KW-1185">Reference proteome</keyword>
<dbReference type="AlphaFoldDB" id="J3MIG2"/>
<dbReference type="Gramene" id="OB07G11940.1">
    <property type="protein sequence ID" value="OB07G11940.1"/>
    <property type="gene ID" value="OB07G11940"/>
</dbReference>
<dbReference type="HOGENOM" id="CLU_2174891_0_0_1"/>
<evidence type="ECO:0000313" key="2">
    <source>
        <dbReference type="Proteomes" id="UP000006038"/>
    </source>
</evidence>
<reference evidence="1" key="1">
    <citation type="journal article" date="2013" name="Nat. Commun.">
        <title>Whole-genome sequencing of Oryza brachyantha reveals mechanisms underlying Oryza genome evolution.</title>
        <authorList>
            <person name="Chen J."/>
            <person name="Huang Q."/>
            <person name="Gao D."/>
            <person name="Wang J."/>
            <person name="Lang Y."/>
            <person name="Liu T."/>
            <person name="Li B."/>
            <person name="Bai Z."/>
            <person name="Luis Goicoechea J."/>
            <person name="Liang C."/>
            <person name="Chen C."/>
            <person name="Zhang W."/>
            <person name="Sun S."/>
            <person name="Liao Y."/>
            <person name="Zhang X."/>
            <person name="Yang L."/>
            <person name="Song C."/>
            <person name="Wang M."/>
            <person name="Shi J."/>
            <person name="Liu G."/>
            <person name="Liu J."/>
            <person name="Zhou H."/>
            <person name="Zhou W."/>
            <person name="Yu Q."/>
            <person name="An N."/>
            <person name="Chen Y."/>
            <person name="Cai Q."/>
            <person name="Wang B."/>
            <person name="Liu B."/>
            <person name="Min J."/>
            <person name="Huang Y."/>
            <person name="Wu H."/>
            <person name="Li Z."/>
            <person name="Zhang Y."/>
            <person name="Yin Y."/>
            <person name="Song W."/>
            <person name="Jiang J."/>
            <person name="Jackson S.A."/>
            <person name="Wing R.A."/>
            <person name="Wang J."/>
            <person name="Chen M."/>
        </authorList>
    </citation>
    <scope>NUCLEOTIDE SEQUENCE [LARGE SCALE GENOMIC DNA]</scope>
    <source>
        <strain evidence="1">cv. IRGC 101232</strain>
    </source>
</reference>
<evidence type="ECO:0000313" key="1">
    <source>
        <dbReference type="EnsemblPlants" id="OB07G11940.1"/>
    </source>
</evidence>
<reference evidence="1" key="2">
    <citation type="submission" date="2013-04" db="UniProtKB">
        <authorList>
            <consortium name="EnsemblPlants"/>
        </authorList>
    </citation>
    <scope>IDENTIFICATION</scope>
</reference>
<name>J3MIG2_ORYBR</name>
<dbReference type="EnsemblPlants" id="OB07G11940.1">
    <property type="protein sequence ID" value="OB07G11940.1"/>
    <property type="gene ID" value="OB07G11940"/>
</dbReference>
<accession>J3MIG2</accession>
<sequence>MAAALLRRRGKVVDDELPVACDEAHGGGVEPVVVEVGVDDDAAVVGQINLGLSDRVPQRALLLAAGCRSRRRARQPAISNALRQSVPVARPANGFDENGLNRLGFNLDYL</sequence>
<dbReference type="Proteomes" id="UP000006038">
    <property type="component" value="Chromosome 7"/>
</dbReference>